<evidence type="ECO:0000313" key="3">
    <source>
        <dbReference type="EMBL" id="MFC3578898.1"/>
    </source>
</evidence>
<keyword evidence="3" id="KW-0966">Cell projection</keyword>
<feature type="domain" description="Flagella basal body P-ring formation protein FlgA SAF" evidence="2">
    <location>
        <begin position="101"/>
        <end position="168"/>
    </location>
</feature>
<keyword evidence="3" id="KW-0969">Cilium</keyword>
<gene>
    <name evidence="3" type="ORF">ACFONA_01870</name>
</gene>
<dbReference type="RefSeq" id="WP_261293702.1">
    <property type="nucleotide sequence ID" value="NZ_JANQBK010000004.1"/>
</dbReference>
<dbReference type="EMBL" id="JBHRXP010000001">
    <property type="protein sequence ID" value="MFC3578898.1"/>
    <property type="molecule type" value="Genomic_DNA"/>
</dbReference>
<evidence type="ECO:0000256" key="1">
    <source>
        <dbReference type="SAM" id="SignalP"/>
    </source>
</evidence>
<name>A0ABV7SPP6_9SPHN</name>
<reference evidence="4" key="1">
    <citation type="journal article" date="2019" name="Int. J. Syst. Evol. Microbiol.">
        <title>The Global Catalogue of Microorganisms (GCM) 10K type strain sequencing project: providing services to taxonomists for standard genome sequencing and annotation.</title>
        <authorList>
            <consortium name="The Broad Institute Genomics Platform"/>
            <consortium name="The Broad Institute Genome Sequencing Center for Infectious Disease"/>
            <person name="Wu L."/>
            <person name="Ma J."/>
        </authorList>
    </citation>
    <scope>NUCLEOTIDE SEQUENCE [LARGE SCALE GENOMIC DNA]</scope>
    <source>
        <strain evidence="4">KCTC 42739</strain>
    </source>
</reference>
<proteinExistence type="predicted"/>
<feature type="signal peptide" evidence="1">
    <location>
        <begin position="1"/>
        <end position="18"/>
    </location>
</feature>
<keyword evidence="3" id="KW-0282">Flagellum</keyword>
<dbReference type="Gene3D" id="2.30.30.760">
    <property type="match status" value="1"/>
</dbReference>
<keyword evidence="1" id="KW-0732">Signal</keyword>
<keyword evidence="4" id="KW-1185">Reference proteome</keyword>
<evidence type="ECO:0000313" key="4">
    <source>
        <dbReference type="Proteomes" id="UP001595713"/>
    </source>
</evidence>
<dbReference type="Pfam" id="PF13144">
    <property type="entry name" value="ChapFlgA"/>
    <property type="match status" value="1"/>
</dbReference>
<dbReference type="InterPro" id="IPR017585">
    <property type="entry name" value="SAF_FlgA"/>
</dbReference>
<protein>
    <submittedName>
        <fullName evidence="3">Flagella basal body P-ring formation protein FlgA</fullName>
    </submittedName>
</protein>
<accession>A0ABV7SPP6</accession>
<dbReference type="Proteomes" id="UP001595713">
    <property type="component" value="Unassembled WGS sequence"/>
</dbReference>
<sequence length="176" mass="18241">MRRLLLIPSLFAAAPTLAAPFQDTVSLDRAVAAFTGHGIGVEGGARSVVDSRLKLAQCPTVSLAWRSDAHDAVVITCTGPNWRIFVPVLFTPSAPRPNASQTIAAASAVKLEPVIKRGDPVTIEAGTPGFSITREGVAMSDAAPGGRFMVKVEGGKTPVQAVAVETGRATLPGWGE</sequence>
<organism evidence="3 4">
    <name type="scientific">Sphingomonas hylomeconis</name>
    <dbReference type="NCBI Taxonomy" id="1395958"/>
    <lineage>
        <taxon>Bacteria</taxon>
        <taxon>Pseudomonadati</taxon>
        <taxon>Pseudomonadota</taxon>
        <taxon>Alphaproteobacteria</taxon>
        <taxon>Sphingomonadales</taxon>
        <taxon>Sphingomonadaceae</taxon>
        <taxon>Sphingomonas</taxon>
    </lineage>
</organism>
<comment type="caution">
    <text evidence="3">The sequence shown here is derived from an EMBL/GenBank/DDBJ whole genome shotgun (WGS) entry which is preliminary data.</text>
</comment>
<evidence type="ECO:0000259" key="2">
    <source>
        <dbReference type="Pfam" id="PF13144"/>
    </source>
</evidence>
<feature type="chain" id="PRO_5046005714" evidence="1">
    <location>
        <begin position="19"/>
        <end position="176"/>
    </location>
</feature>